<feature type="transmembrane region" description="Helical" evidence="1">
    <location>
        <begin position="7"/>
        <end position="28"/>
    </location>
</feature>
<dbReference type="STRING" id="67855.RO21_07555"/>
<evidence type="ECO:0000313" key="2">
    <source>
        <dbReference type="EMBL" id="KMK51196.1"/>
    </source>
</evidence>
<evidence type="ECO:0000313" key="3">
    <source>
        <dbReference type="Proteomes" id="UP000036270"/>
    </source>
</evidence>
<dbReference type="PATRIC" id="fig|67855.3.peg.1550"/>
<comment type="caution">
    <text evidence="2">The sequence shown here is derived from an EMBL/GenBank/DDBJ whole genome shotgun (WGS) entry which is preliminary data.</text>
</comment>
<keyword evidence="1" id="KW-0472">Membrane</keyword>
<dbReference type="EMBL" id="JWIZ01000045">
    <property type="protein sequence ID" value="KMK51196.1"/>
    <property type="molecule type" value="Genomic_DNA"/>
</dbReference>
<accession>A0A0J5P4G7</accession>
<keyword evidence="3" id="KW-1185">Reference proteome</keyword>
<protein>
    <recommendedName>
        <fullName evidence="4">DUF5374 domain-containing protein</fullName>
    </recommendedName>
</protein>
<dbReference type="Pfam" id="PF17344">
    <property type="entry name" value="DUF5374"/>
    <property type="match status" value="1"/>
</dbReference>
<evidence type="ECO:0000256" key="1">
    <source>
        <dbReference type="SAM" id="Phobius"/>
    </source>
</evidence>
<dbReference type="RefSeq" id="WP_047977192.1">
    <property type="nucleotide sequence ID" value="NZ_JWIZ01000045.1"/>
</dbReference>
<dbReference type="InterPro" id="IPR020511">
    <property type="entry name" value="Uncharacterised_HI0941"/>
</dbReference>
<organism evidence="2 3">
    <name type="scientific">Muribacter muris</name>
    <dbReference type="NCBI Taxonomy" id="67855"/>
    <lineage>
        <taxon>Bacteria</taxon>
        <taxon>Pseudomonadati</taxon>
        <taxon>Pseudomonadota</taxon>
        <taxon>Gammaproteobacteria</taxon>
        <taxon>Pasteurellales</taxon>
        <taxon>Pasteurellaceae</taxon>
        <taxon>Muribacter</taxon>
    </lineage>
</organism>
<sequence length="99" mass="11180">MKNLIKAETFISLLTAIALFSLIMLMYMKWQAEQLNQNLFLFQKKQALQIAENQIALKMAGVSCDNQISQNNISFRVLCTEQGVKVSFPLGEIVIGKVK</sequence>
<proteinExistence type="predicted"/>
<name>A0A0J5P4G7_9PAST</name>
<dbReference type="AlphaFoldDB" id="A0A0J5P4G7"/>
<dbReference type="Proteomes" id="UP000036270">
    <property type="component" value="Unassembled WGS sequence"/>
</dbReference>
<keyword evidence="1" id="KW-0812">Transmembrane</keyword>
<evidence type="ECO:0008006" key="4">
    <source>
        <dbReference type="Google" id="ProtNLM"/>
    </source>
</evidence>
<keyword evidence="1" id="KW-1133">Transmembrane helix</keyword>
<gene>
    <name evidence="2" type="ORF">RO21_07555</name>
</gene>
<reference evidence="2 3" key="1">
    <citation type="submission" date="2014-12" db="EMBL/GenBank/DDBJ databases">
        <title>Reclassification of Actinobacillus muris as Muribacter muris.</title>
        <authorList>
            <person name="Christensen H."/>
            <person name="Nicklas W."/>
            <person name="Bisgaard M."/>
        </authorList>
    </citation>
    <scope>NUCLEOTIDE SEQUENCE [LARGE SCALE GENOMIC DNA]</scope>
    <source>
        <strain evidence="2 3">Ackerman80-443D</strain>
    </source>
</reference>